<dbReference type="InterPro" id="IPR036890">
    <property type="entry name" value="HATPase_C_sf"/>
</dbReference>
<feature type="transmembrane region" description="Helical" evidence="5">
    <location>
        <begin position="350"/>
        <end position="367"/>
    </location>
</feature>
<protein>
    <recommendedName>
        <fullName evidence="2">histidine kinase</fullName>
        <ecNumber evidence="2">2.7.13.3</ecNumber>
    </recommendedName>
</protein>
<dbReference type="PRINTS" id="PR00344">
    <property type="entry name" value="BCTRLSENSOR"/>
</dbReference>
<evidence type="ECO:0000256" key="1">
    <source>
        <dbReference type="ARBA" id="ARBA00000085"/>
    </source>
</evidence>
<dbReference type="CDD" id="cd00082">
    <property type="entry name" value="HisKA"/>
    <property type="match status" value="1"/>
</dbReference>
<dbReference type="InterPro" id="IPR003594">
    <property type="entry name" value="HATPase_dom"/>
</dbReference>
<reference evidence="8" key="1">
    <citation type="journal article" date="2019" name="Int. J. Syst. Evol. Microbiol.">
        <title>The Global Catalogue of Microorganisms (GCM) 10K type strain sequencing project: providing services to taxonomists for standard genome sequencing and annotation.</title>
        <authorList>
            <consortium name="The Broad Institute Genomics Platform"/>
            <consortium name="The Broad Institute Genome Sequencing Center for Infectious Disease"/>
            <person name="Wu L."/>
            <person name="Ma J."/>
        </authorList>
    </citation>
    <scope>NUCLEOTIDE SEQUENCE [LARGE SCALE GENOMIC DNA]</scope>
    <source>
        <strain evidence="8">JCM 17927</strain>
    </source>
</reference>
<dbReference type="Proteomes" id="UP001501175">
    <property type="component" value="Unassembled WGS sequence"/>
</dbReference>
<dbReference type="Pfam" id="PF00512">
    <property type="entry name" value="HisKA"/>
    <property type="match status" value="1"/>
</dbReference>
<feature type="domain" description="Histidine kinase" evidence="6">
    <location>
        <begin position="416"/>
        <end position="658"/>
    </location>
</feature>
<dbReference type="EMBL" id="BAABHD010000027">
    <property type="protein sequence ID" value="GAA4455848.1"/>
    <property type="molecule type" value="Genomic_DNA"/>
</dbReference>
<name>A0ABP8MWX7_9BACT</name>
<dbReference type="Pfam" id="PF13424">
    <property type="entry name" value="TPR_12"/>
    <property type="match status" value="1"/>
</dbReference>
<dbReference type="PANTHER" id="PTHR43065:SF42">
    <property type="entry name" value="TWO-COMPONENT SENSOR PPRA"/>
    <property type="match status" value="1"/>
</dbReference>
<dbReference type="Pfam" id="PF02518">
    <property type="entry name" value="HATPase_c"/>
    <property type="match status" value="1"/>
</dbReference>
<dbReference type="Gene3D" id="1.25.40.10">
    <property type="entry name" value="Tetratricopeptide repeat domain"/>
    <property type="match status" value="2"/>
</dbReference>
<evidence type="ECO:0000256" key="2">
    <source>
        <dbReference type="ARBA" id="ARBA00012438"/>
    </source>
</evidence>
<comment type="caution">
    <text evidence="7">The sequence shown here is derived from an EMBL/GenBank/DDBJ whole genome shotgun (WGS) entry which is preliminary data.</text>
</comment>
<dbReference type="InterPro" id="IPR011990">
    <property type="entry name" value="TPR-like_helical_dom_sf"/>
</dbReference>
<dbReference type="SMART" id="SM00028">
    <property type="entry name" value="TPR"/>
    <property type="match status" value="5"/>
</dbReference>
<keyword evidence="5" id="KW-1133">Transmembrane helix</keyword>
<dbReference type="InterPro" id="IPR003661">
    <property type="entry name" value="HisK_dim/P_dom"/>
</dbReference>
<keyword evidence="4" id="KW-0802">TPR repeat</keyword>
<keyword evidence="8" id="KW-1185">Reference proteome</keyword>
<dbReference type="EC" id="2.7.13.3" evidence="2"/>
<organism evidence="7 8">
    <name type="scientific">Nibrella saemangeumensis</name>
    <dbReference type="NCBI Taxonomy" id="1084526"/>
    <lineage>
        <taxon>Bacteria</taxon>
        <taxon>Pseudomonadati</taxon>
        <taxon>Bacteroidota</taxon>
        <taxon>Cytophagia</taxon>
        <taxon>Cytophagales</taxon>
        <taxon>Spirosomataceae</taxon>
        <taxon>Nibrella</taxon>
    </lineage>
</organism>
<dbReference type="PROSITE" id="PS50005">
    <property type="entry name" value="TPR"/>
    <property type="match status" value="1"/>
</dbReference>
<proteinExistence type="predicted"/>
<evidence type="ECO:0000256" key="3">
    <source>
        <dbReference type="ARBA" id="ARBA00022553"/>
    </source>
</evidence>
<dbReference type="Gene3D" id="1.10.287.130">
    <property type="match status" value="1"/>
</dbReference>
<dbReference type="SUPFAM" id="SSF55874">
    <property type="entry name" value="ATPase domain of HSP90 chaperone/DNA topoisomerase II/histidine kinase"/>
    <property type="match status" value="1"/>
</dbReference>
<accession>A0ABP8MWX7</accession>
<dbReference type="SMART" id="SM00387">
    <property type="entry name" value="HATPase_c"/>
    <property type="match status" value="1"/>
</dbReference>
<gene>
    <name evidence="7" type="ORF">GCM10023189_24190</name>
</gene>
<evidence type="ECO:0000256" key="4">
    <source>
        <dbReference type="PROSITE-ProRule" id="PRU00339"/>
    </source>
</evidence>
<dbReference type="InterPro" id="IPR005467">
    <property type="entry name" value="His_kinase_dom"/>
</dbReference>
<dbReference type="PROSITE" id="PS50109">
    <property type="entry name" value="HIS_KIN"/>
    <property type="match status" value="1"/>
</dbReference>
<dbReference type="SMART" id="SM00388">
    <property type="entry name" value="HisKA"/>
    <property type="match status" value="1"/>
</dbReference>
<evidence type="ECO:0000259" key="6">
    <source>
        <dbReference type="PROSITE" id="PS50109"/>
    </source>
</evidence>
<keyword evidence="3" id="KW-0597">Phosphoprotein</keyword>
<evidence type="ECO:0000313" key="8">
    <source>
        <dbReference type="Proteomes" id="UP001501175"/>
    </source>
</evidence>
<keyword evidence="5" id="KW-0812">Transmembrane</keyword>
<evidence type="ECO:0000313" key="7">
    <source>
        <dbReference type="EMBL" id="GAA4455848.1"/>
    </source>
</evidence>
<dbReference type="Gene3D" id="3.30.565.10">
    <property type="entry name" value="Histidine kinase-like ATPase, C-terminal domain"/>
    <property type="match status" value="1"/>
</dbReference>
<keyword evidence="5" id="KW-0472">Membrane</keyword>
<dbReference type="InterPro" id="IPR019734">
    <property type="entry name" value="TPR_rpt"/>
</dbReference>
<dbReference type="InterPro" id="IPR004358">
    <property type="entry name" value="Sig_transdc_His_kin-like_C"/>
</dbReference>
<dbReference type="SUPFAM" id="SSF47384">
    <property type="entry name" value="Homodimeric domain of signal transducing histidine kinase"/>
    <property type="match status" value="1"/>
</dbReference>
<evidence type="ECO:0000256" key="5">
    <source>
        <dbReference type="SAM" id="Phobius"/>
    </source>
</evidence>
<feature type="repeat" description="TPR" evidence="4">
    <location>
        <begin position="78"/>
        <end position="111"/>
    </location>
</feature>
<comment type="catalytic activity">
    <reaction evidence="1">
        <text>ATP + protein L-histidine = ADP + protein N-phospho-L-histidine.</text>
        <dbReference type="EC" id="2.7.13.3"/>
    </reaction>
</comment>
<dbReference type="SUPFAM" id="SSF48452">
    <property type="entry name" value="TPR-like"/>
    <property type="match status" value="2"/>
</dbReference>
<sequence length="658" mass="74422">MKRLLLLIVLFGHIAFAQTPRIDSLRQLLAQTRTDTGQVWVLAQLGNSYRVVSPDSGLYFAQQALTLSRKIGFVKGEVRALTNLGRIIQDQGNLPKALQYQFDALKLAQENNLPDEMDWPLNRLGSINNALGNHQQARQYYYQALRIFRAKRNEHDIAIAQSNIAYNFIQLNQPDSALAYADSAYRTITRLRSSQTTALQLVLNVLGRCYVKKKQSDKALYYFRKGIQASIRQQDHRNSSQIYINIAYLYRQHHQPDSCFYYARKALDEANEIGFTEGVLHASTLLAEYFRQRRNFEQAFGYQQMMIGAQDSLFGKANVHAVEQIIINEQNRQREIQAQAMAYQNRIERSAFAAGLAVVLLVAFFLYRNNRQKHQANKLLGEQKAKVEQTLTTLKATQAQLIQREKMASLGELTAGIAHEIQNPLNFVNNLSEVSTELVEELEEEIKAGHTQDALDLTGDLRETLEKVNHHGKRADGIVKGMLQHSKTSRGTKEPTDLNALADEYLRLAYQNLRAKDDSFTADLRLNLDSTLGLVNITPQDMGRVLLNLYNNAFYAVQEKQKLTHNGRGTNAYKPQIEVTTHRENGRVELQVKDNGTGIPEEIVNKIFQPFFTTKPTGQGTGLGLSLSYDIVTKGHGGEMRVDTQTGEFTEFVIALPA</sequence>
<dbReference type="PANTHER" id="PTHR43065">
    <property type="entry name" value="SENSOR HISTIDINE KINASE"/>
    <property type="match status" value="1"/>
</dbReference>
<dbReference type="InterPro" id="IPR036097">
    <property type="entry name" value="HisK_dim/P_sf"/>
</dbReference>
<dbReference type="RefSeq" id="WP_345243802.1">
    <property type="nucleotide sequence ID" value="NZ_BAABHD010000027.1"/>
</dbReference>